<feature type="compositionally biased region" description="Polar residues" evidence="1">
    <location>
        <begin position="64"/>
        <end position="73"/>
    </location>
</feature>
<accession>A0A843UH54</accession>
<gene>
    <name evidence="2" type="ORF">Taro_015209</name>
</gene>
<feature type="compositionally biased region" description="Basic and acidic residues" evidence="1">
    <location>
        <begin position="49"/>
        <end position="62"/>
    </location>
</feature>
<feature type="compositionally biased region" description="Basic and acidic residues" evidence="1">
    <location>
        <begin position="7"/>
        <end position="20"/>
    </location>
</feature>
<dbReference type="Proteomes" id="UP000652761">
    <property type="component" value="Unassembled WGS sequence"/>
</dbReference>
<dbReference type="AlphaFoldDB" id="A0A843UH54"/>
<evidence type="ECO:0000256" key="1">
    <source>
        <dbReference type="SAM" id="MobiDB-lite"/>
    </source>
</evidence>
<organism evidence="2 3">
    <name type="scientific">Colocasia esculenta</name>
    <name type="common">Wild taro</name>
    <name type="synonym">Arum esculentum</name>
    <dbReference type="NCBI Taxonomy" id="4460"/>
    <lineage>
        <taxon>Eukaryota</taxon>
        <taxon>Viridiplantae</taxon>
        <taxon>Streptophyta</taxon>
        <taxon>Embryophyta</taxon>
        <taxon>Tracheophyta</taxon>
        <taxon>Spermatophyta</taxon>
        <taxon>Magnoliopsida</taxon>
        <taxon>Liliopsida</taxon>
        <taxon>Araceae</taxon>
        <taxon>Aroideae</taxon>
        <taxon>Colocasieae</taxon>
        <taxon>Colocasia</taxon>
    </lineage>
</organism>
<comment type="caution">
    <text evidence="2">The sequence shown here is derived from an EMBL/GenBank/DDBJ whole genome shotgun (WGS) entry which is preliminary data.</text>
</comment>
<dbReference type="EMBL" id="NMUH01000651">
    <property type="protein sequence ID" value="MQL82731.1"/>
    <property type="molecule type" value="Genomic_DNA"/>
</dbReference>
<proteinExistence type="predicted"/>
<evidence type="ECO:0000313" key="3">
    <source>
        <dbReference type="Proteomes" id="UP000652761"/>
    </source>
</evidence>
<name>A0A843UH54_COLES</name>
<reference evidence="2" key="1">
    <citation type="submission" date="2017-07" db="EMBL/GenBank/DDBJ databases">
        <title>Taro Niue Genome Assembly and Annotation.</title>
        <authorList>
            <person name="Atibalentja N."/>
            <person name="Keating K."/>
            <person name="Fields C.J."/>
        </authorList>
    </citation>
    <scope>NUCLEOTIDE SEQUENCE</scope>
    <source>
        <strain evidence="2">Niue_2</strain>
        <tissue evidence="2">Leaf</tissue>
    </source>
</reference>
<sequence length="84" mass="9718">MRQVHGPRQERAPHGRRDNTTGRTDTPATLTARQKRVRSSPERNPYQDNNKRFWETSPEHSTTKRCTSASRAAQQQQETGTTQR</sequence>
<feature type="region of interest" description="Disordered" evidence="1">
    <location>
        <begin position="1"/>
        <end position="84"/>
    </location>
</feature>
<protein>
    <submittedName>
        <fullName evidence="2">Uncharacterized protein</fullName>
    </submittedName>
</protein>
<evidence type="ECO:0000313" key="2">
    <source>
        <dbReference type="EMBL" id="MQL82731.1"/>
    </source>
</evidence>
<keyword evidence="3" id="KW-1185">Reference proteome</keyword>
<feature type="compositionally biased region" description="Low complexity" evidence="1">
    <location>
        <begin position="74"/>
        <end position="84"/>
    </location>
</feature>